<dbReference type="GO" id="GO:0030122">
    <property type="term" value="C:AP-2 adaptor complex"/>
    <property type="evidence" value="ECO:0007669"/>
    <property type="project" value="InterPro"/>
</dbReference>
<dbReference type="GO" id="GO:0072583">
    <property type="term" value="P:clathrin-dependent endocytosis"/>
    <property type="evidence" value="ECO:0007669"/>
    <property type="project" value="InterPro"/>
</dbReference>
<evidence type="ECO:0000256" key="5">
    <source>
        <dbReference type="PIRNR" id="PIRNR037091"/>
    </source>
</evidence>
<keyword evidence="10" id="KW-1185">Reference proteome</keyword>
<evidence type="ECO:0000256" key="1">
    <source>
        <dbReference type="ARBA" id="ARBA00004184"/>
    </source>
</evidence>
<evidence type="ECO:0000256" key="2">
    <source>
        <dbReference type="ARBA" id="ARBA00022448"/>
    </source>
</evidence>
<feature type="binding site" evidence="6">
    <location>
        <begin position="51"/>
        <end position="55"/>
    </location>
    <ligand>
        <name>a 1,2-diacyl-sn-glycero-3-phospho-(1D-myo-inositol-3,4,5-trisphosphate)</name>
        <dbReference type="ChEBI" id="CHEBI:57836"/>
    </ligand>
</feature>
<feature type="region of interest" description="Disordered" evidence="7">
    <location>
        <begin position="703"/>
        <end position="723"/>
    </location>
</feature>
<name>A0A4P6XUC0_9ASCO</name>
<evidence type="ECO:0000259" key="8">
    <source>
        <dbReference type="Pfam" id="PF01602"/>
    </source>
</evidence>
<dbReference type="InterPro" id="IPR011989">
    <property type="entry name" value="ARM-like"/>
</dbReference>
<dbReference type="STRING" id="2163413.A0A4P6XUC0"/>
<comment type="similarity">
    <text evidence="5">Belongs to the adaptor complexes large subunit family.</text>
</comment>
<dbReference type="Gene3D" id="3.30.310.10">
    <property type="entry name" value="TATA-Binding Protein"/>
    <property type="match status" value="1"/>
</dbReference>
<dbReference type="PIRSF" id="PIRSF037091">
    <property type="entry name" value="AP2_complex_alpha"/>
    <property type="match status" value="1"/>
</dbReference>
<evidence type="ECO:0000256" key="7">
    <source>
        <dbReference type="SAM" id="MobiDB-lite"/>
    </source>
</evidence>
<evidence type="ECO:0000256" key="6">
    <source>
        <dbReference type="PIRSR" id="PIRSR037091-1"/>
    </source>
</evidence>
<dbReference type="InterPro" id="IPR013041">
    <property type="entry name" value="Clathrin_app_Ig-like_sf"/>
</dbReference>
<dbReference type="InterPro" id="IPR002553">
    <property type="entry name" value="Clathrin/coatomer_adapt-like_N"/>
</dbReference>
<dbReference type="Pfam" id="PF01602">
    <property type="entry name" value="Adaptin_N"/>
    <property type="match status" value="1"/>
</dbReference>
<dbReference type="PANTHER" id="PTHR22780">
    <property type="entry name" value="ADAPTIN, ALPHA/GAMMA/EPSILON"/>
    <property type="match status" value="1"/>
</dbReference>
<protein>
    <recommendedName>
        <fullName evidence="5">AP-2 complex subunit alpha</fullName>
    </recommendedName>
</protein>
<dbReference type="InterPro" id="IPR009028">
    <property type="entry name" value="Coatomer/calthrin_app_sub_C"/>
</dbReference>
<dbReference type="EMBL" id="CP034459">
    <property type="protein sequence ID" value="QBM89504.1"/>
    <property type="molecule type" value="Genomic_DNA"/>
</dbReference>
<dbReference type="Gene3D" id="1.25.10.10">
    <property type="entry name" value="Leucine-rich Repeat Variant"/>
    <property type="match status" value="1"/>
</dbReference>
<organism evidence="9 10">
    <name type="scientific">Metschnikowia aff. pulcherrima</name>
    <dbReference type="NCBI Taxonomy" id="2163413"/>
    <lineage>
        <taxon>Eukaryota</taxon>
        <taxon>Fungi</taxon>
        <taxon>Dikarya</taxon>
        <taxon>Ascomycota</taxon>
        <taxon>Saccharomycotina</taxon>
        <taxon>Pichiomycetes</taxon>
        <taxon>Metschnikowiaceae</taxon>
        <taxon>Metschnikowia</taxon>
    </lineage>
</organism>
<proteinExistence type="inferred from homology"/>
<dbReference type="Proteomes" id="UP000292447">
    <property type="component" value="Chromosome IV"/>
</dbReference>
<dbReference type="InterPro" id="IPR016024">
    <property type="entry name" value="ARM-type_fold"/>
</dbReference>
<dbReference type="SUPFAM" id="SSF49348">
    <property type="entry name" value="Clathrin adaptor appendage domain"/>
    <property type="match status" value="1"/>
</dbReference>
<dbReference type="AlphaFoldDB" id="A0A4P6XUC0"/>
<evidence type="ECO:0000256" key="3">
    <source>
        <dbReference type="ARBA" id="ARBA00022927"/>
    </source>
</evidence>
<accession>A0A4P6XUC0</accession>
<dbReference type="Gene3D" id="2.60.40.1230">
    <property type="match status" value="1"/>
</dbReference>
<keyword evidence="5" id="KW-0168">Coated pit</keyword>
<feature type="domain" description="Clathrin/coatomer adaptor adaptin-like N-terminal" evidence="8">
    <location>
        <begin position="187"/>
        <end position="637"/>
    </location>
</feature>
<dbReference type="InterPro" id="IPR017104">
    <property type="entry name" value="AP2_complex_asu"/>
</dbReference>
<dbReference type="InterPro" id="IPR012295">
    <property type="entry name" value="TBP_dom_sf"/>
</dbReference>
<evidence type="ECO:0000313" key="10">
    <source>
        <dbReference type="Proteomes" id="UP000292447"/>
    </source>
</evidence>
<keyword evidence="2 5" id="KW-0813">Transport</keyword>
<keyword evidence="4 5" id="KW-0472">Membrane</keyword>
<dbReference type="GO" id="GO:0035615">
    <property type="term" value="F:clathrin adaptor activity"/>
    <property type="evidence" value="ECO:0007669"/>
    <property type="project" value="InterPro"/>
</dbReference>
<evidence type="ECO:0000256" key="4">
    <source>
        <dbReference type="ARBA" id="ARBA00023136"/>
    </source>
</evidence>
<reference evidence="10" key="1">
    <citation type="submission" date="2019-03" db="EMBL/GenBank/DDBJ databases">
        <title>Snf2 controls pulcherriminic acid biosynthesis and connects pigmentation and antifungal activity of the yeast Metschnikowia pulcherrima.</title>
        <authorList>
            <person name="Gore-Lloyd D."/>
            <person name="Sumann I."/>
            <person name="Brachmann A.O."/>
            <person name="Schneeberger K."/>
            <person name="Ortiz-Merino R.A."/>
            <person name="Moreno-Beltran M."/>
            <person name="Schlaefli M."/>
            <person name="Kirner P."/>
            <person name="Santos Kron A."/>
            <person name="Wolfe K.H."/>
            <person name="Piel J."/>
            <person name="Ahrens C.H."/>
            <person name="Henk D."/>
            <person name="Freimoser F.M."/>
        </authorList>
    </citation>
    <scope>NUCLEOTIDE SEQUENCE [LARGE SCALE GENOMIC DNA]</scope>
    <source>
        <strain evidence="10">APC 1.2</strain>
    </source>
</reference>
<comment type="subcellular location">
    <subcellularLocation>
        <location evidence="1">Endomembrane system</location>
        <topology evidence="1">Peripheral membrane protein</topology>
    </subcellularLocation>
    <subcellularLocation>
        <location evidence="5">Membrane</location>
        <location evidence="5">Coated pit</location>
    </subcellularLocation>
</comment>
<gene>
    <name evidence="9" type="primary">MPUL0D05790</name>
    <name evidence="9" type="ORF">METSCH_D05790</name>
</gene>
<keyword evidence="5" id="KW-0254">Endocytosis</keyword>
<dbReference type="SUPFAM" id="SSF55711">
    <property type="entry name" value="Subdomain of clathrin and coatomer appendage domain"/>
    <property type="match status" value="1"/>
</dbReference>
<feature type="binding site" evidence="6">
    <location>
        <position position="47"/>
    </location>
    <ligand>
        <name>a 1,2-diacyl-sn-glycero-3-phospho-(1D-myo-inositol-3,4,5-trisphosphate)</name>
        <dbReference type="ChEBI" id="CHEBI:57836"/>
    </ligand>
</feature>
<dbReference type="InterPro" id="IPR050840">
    <property type="entry name" value="Adaptor_Complx_Large_Subunit"/>
</dbReference>
<dbReference type="GO" id="GO:0006886">
    <property type="term" value="P:intracellular protein transport"/>
    <property type="evidence" value="ECO:0007669"/>
    <property type="project" value="UniProtKB-UniRule"/>
</dbReference>
<sequence>MAPQMKGLHQFISDLRNTSDADEERRRINTELNNIRSHFAGPSLDSYLKKKYLCKLLYIHLSGLTEEAELGLSKAYELARSSLYLEKSLGYMGILILHSNKSRSRAEYLGQLFSETHGILMTDLAANSADTNVLALQFIAAKFNVSAAYTGHSPGEAGILTNSHVDAEKWYRLTELVYGLCVLPLAAPTVKMRALLALLAMAKTHPGSIMENDTWFPRLMSLIDERDLGVVMCTLPLVTRLTGLNPRLVRPVLPQISLLLFLLLVEEKCPPSYMYHDVHAPWLVARLMQLAEHVFTLAIPGQNPLNVADLDAETVARLRQAVLKAIQNAARPVNGTLDRNARLAVLFQAVAIAPFLDASPEAIHGAIHALLLLLNTPETNTRFLVLDALIKLCLRSRQTAVFKEYFDQILALLQDRDVSVRKKTLDLLFTICDEHTYTQITLRLLDFFPHAESTLRQDILVKIAVLAEKFATDSLWYVLTMLRLLLIGGQSSKTVGNGDGAHAGEVWERIIQIIVNNEELQKMATKYVLNLLKKPEHEPSENIIKVASFIIGEFGHTLAESEDAESHFGVANQFRILLSSYLASGIHIRPLIMNAFLKFIMRYPNEEFVPDIIDLFDAETSSLDLEIQTRAHEYLKVATLFTSGNEADIAFASALVQPIPPFESKENKLIGQLGSLRMIAGPSSSSINVLKMPNLAANGANRASSPLSELSSNEDENPFAEFDTKTPQLSPNWYDGYHRMLQFDVGIFYEDQFVKMTYRITRDGPALQIIFTIINNAVKIAETSLTAFTVNDIHTHSQNYVVNLLKVPELRIAQKTTMELDVKVRDVFANKFAPVISMSFRCGGSFNTLNLKIPVVLTKTLSGTNMQSIDEFKRRWIQIGEFIGLEIGEKRGLVAAAHRRNSSTLLKMLQRLGLAIIQSTPDDPHLNILVLGAGILRMLKSNSGVLVTVKSISPDSNEFDVIVRSTGVGVPAIVYDTIRELLDLKH</sequence>
<evidence type="ECO:0000313" key="9">
    <source>
        <dbReference type="EMBL" id="QBM89504.1"/>
    </source>
</evidence>
<keyword evidence="3 5" id="KW-0653">Protein transport</keyword>
<dbReference type="SUPFAM" id="SSF48371">
    <property type="entry name" value="ARM repeat"/>
    <property type="match status" value="1"/>
</dbReference>
<comment type="function">
    <text evidence="5">Adaptins are components of the adaptor complexes which link clathrin to receptors in coated vesicles. Clathrin-associated protein complexes are believed to interact with the cytoplasmic tails of membrane proteins, leading to their selection and concentration.</text>
</comment>